<name>A0ABW5RUP7_9BACI</name>
<dbReference type="Proteomes" id="UP001597506">
    <property type="component" value="Unassembled WGS sequence"/>
</dbReference>
<comment type="caution">
    <text evidence="1">The sequence shown here is derived from an EMBL/GenBank/DDBJ whole genome shotgun (WGS) entry which is preliminary data.</text>
</comment>
<dbReference type="CDD" id="cd00586">
    <property type="entry name" value="4HBT"/>
    <property type="match status" value="1"/>
</dbReference>
<accession>A0ABW5RUP7</accession>
<dbReference type="InterPro" id="IPR029069">
    <property type="entry name" value="HotDog_dom_sf"/>
</dbReference>
<organism evidence="1 2">
    <name type="scientific">Bacillus seohaeanensis</name>
    <dbReference type="NCBI Taxonomy" id="284580"/>
    <lineage>
        <taxon>Bacteria</taxon>
        <taxon>Bacillati</taxon>
        <taxon>Bacillota</taxon>
        <taxon>Bacilli</taxon>
        <taxon>Bacillales</taxon>
        <taxon>Bacillaceae</taxon>
        <taxon>Bacillus</taxon>
    </lineage>
</organism>
<dbReference type="SUPFAM" id="SSF54637">
    <property type="entry name" value="Thioesterase/thiol ester dehydrase-isomerase"/>
    <property type="match status" value="1"/>
</dbReference>
<keyword evidence="2" id="KW-1185">Reference proteome</keyword>
<dbReference type="GO" id="GO:0016787">
    <property type="term" value="F:hydrolase activity"/>
    <property type="evidence" value="ECO:0007669"/>
    <property type="project" value="UniProtKB-KW"/>
</dbReference>
<dbReference type="RefSeq" id="WP_377936788.1">
    <property type="nucleotide sequence ID" value="NZ_JBHUMF010000031.1"/>
</dbReference>
<dbReference type="Pfam" id="PF13279">
    <property type="entry name" value="4HBT_2"/>
    <property type="match status" value="1"/>
</dbReference>
<gene>
    <name evidence="1" type="ORF">ACFSUL_15125</name>
</gene>
<dbReference type="EMBL" id="JBHUMF010000031">
    <property type="protein sequence ID" value="MFD2682071.1"/>
    <property type="molecule type" value="Genomic_DNA"/>
</dbReference>
<dbReference type="EC" id="3.1.2.-" evidence="1"/>
<sequence>MTYSQLQITAESSKGHVSNVKLFDYLDQARREWYHYCTLYDVEAVVVHIDIDYKIEVFHNEKLFIRTWIDRVGNTSFTIKQTMMNNREELVVSAAVILTTINRQTRKKITVPDGVRSLLMNDSMLNAKVK</sequence>
<evidence type="ECO:0000313" key="2">
    <source>
        <dbReference type="Proteomes" id="UP001597506"/>
    </source>
</evidence>
<reference evidence="2" key="1">
    <citation type="journal article" date="2019" name="Int. J. Syst. Evol. Microbiol.">
        <title>The Global Catalogue of Microorganisms (GCM) 10K type strain sequencing project: providing services to taxonomists for standard genome sequencing and annotation.</title>
        <authorList>
            <consortium name="The Broad Institute Genomics Platform"/>
            <consortium name="The Broad Institute Genome Sequencing Center for Infectious Disease"/>
            <person name="Wu L."/>
            <person name="Ma J."/>
        </authorList>
    </citation>
    <scope>NUCLEOTIDE SEQUENCE [LARGE SCALE GENOMIC DNA]</scope>
    <source>
        <strain evidence="2">KCTC 3913</strain>
    </source>
</reference>
<keyword evidence="1" id="KW-0378">Hydrolase</keyword>
<evidence type="ECO:0000313" key="1">
    <source>
        <dbReference type="EMBL" id="MFD2682071.1"/>
    </source>
</evidence>
<proteinExistence type="predicted"/>
<protein>
    <submittedName>
        <fullName evidence="1">Acyl-CoA thioesterase</fullName>
        <ecNumber evidence="1">3.1.2.-</ecNumber>
    </submittedName>
</protein>
<dbReference type="Gene3D" id="3.10.129.10">
    <property type="entry name" value="Hotdog Thioesterase"/>
    <property type="match status" value="1"/>
</dbReference>